<organism evidence="1">
    <name type="scientific">Leptolyngbya boryana CZ1</name>
    <dbReference type="NCBI Taxonomy" id="3060204"/>
    <lineage>
        <taxon>Bacteria</taxon>
        <taxon>Bacillati</taxon>
        <taxon>Cyanobacteriota</taxon>
        <taxon>Cyanophyceae</taxon>
        <taxon>Leptolyngbyales</taxon>
        <taxon>Leptolyngbyaceae</taxon>
        <taxon>Leptolyngbya group</taxon>
        <taxon>Leptolyngbya</taxon>
    </lineage>
</organism>
<dbReference type="RefSeq" id="WP_316428531.1">
    <property type="nucleotide sequence ID" value="NZ_CP130144.1"/>
</dbReference>
<name>A0AA96X1K5_LEPBY</name>
<sequence length="136" mass="15534">MIDLEMTIALQDSEIEDEELQEYTQNLLPQLREFDGVEEVELVPRDQPVEVPGMISKDFGAFLLGTVTVVSTVKALIEIIDWIEKRWLKPKENELSNRKMAIEVITPEGYKLTITAECPEDLNAFRDQIIKQLGEG</sequence>
<proteinExistence type="predicted"/>
<gene>
    <name evidence="1" type="ORF">Q2T42_09935</name>
</gene>
<dbReference type="AlphaFoldDB" id="A0AA96X1K5"/>
<evidence type="ECO:0000313" key="1">
    <source>
        <dbReference type="EMBL" id="WNZ48149.1"/>
    </source>
</evidence>
<accession>A0AA96X1K5</accession>
<reference evidence="1" key="2">
    <citation type="submission" date="2023-07" db="EMBL/GenBank/DDBJ databases">
        <authorList>
            <person name="Bai X.-H."/>
            <person name="Wang H.-H."/>
            <person name="Wang J."/>
            <person name="Ma M.-Y."/>
            <person name="Hu H.-H."/>
            <person name="Song Z.-L."/>
            <person name="Ma H.-G."/>
            <person name="Fan Y."/>
            <person name="Du C.-Y."/>
            <person name="Xu J.-C."/>
        </authorList>
    </citation>
    <scope>NUCLEOTIDE SEQUENCE</scope>
    <source>
        <strain evidence="1">CZ1</strain>
    </source>
</reference>
<reference evidence="1" key="1">
    <citation type="journal article" date="2023" name="Plants (Basel)">
        <title>Genomic Analysis of Leptolyngbya boryana CZ1 Reveals Efficient Carbon Fixation Modules.</title>
        <authorList>
            <person name="Bai X."/>
            <person name="Wang H."/>
            <person name="Cheng W."/>
            <person name="Wang J."/>
            <person name="Ma M."/>
            <person name="Hu H."/>
            <person name="Song Z."/>
            <person name="Ma H."/>
            <person name="Fan Y."/>
            <person name="Du C."/>
            <person name="Xu J."/>
        </authorList>
    </citation>
    <scope>NUCLEOTIDE SEQUENCE</scope>
    <source>
        <strain evidence="1">CZ1</strain>
    </source>
</reference>
<protein>
    <submittedName>
        <fullName evidence="1">Uncharacterized protein</fullName>
    </submittedName>
</protein>
<dbReference type="EMBL" id="CP130144">
    <property type="protein sequence ID" value="WNZ48149.1"/>
    <property type="molecule type" value="Genomic_DNA"/>
</dbReference>